<feature type="non-terminal residue" evidence="5">
    <location>
        <position position="1"/>
    </location>
</feature>
<dbReference type="GO" id="GO:0015658">
    <property type="term" value="F:branched-chain amino acid transmembrane transporter activity"/>
    <property type="evidence" value="ECO:0007669"/>
    <property type="project" value="TreeGrafter"/>
</dbReference>
<sequence>IVRSGVAQVPEGRMLFPHLTVEENLRCGAASRKDASGINDTISEVFDLFPLLAPLRQRQAGLLSGGEQQMVAVGRALMAKPSLLICDELSLGLAPLIVRDLFLLLDRINKEGVAVLAIEQNARIALQHSHYAYALEVGEVVLEGPSAELRENQEVQDLYMGGGGDSREAYAAIRREVGR</sequence>
<evidence type="ECO:0000259" key="4">
    <source>
        <dbReference type="Pfam" id="PF00005"/>
    </source>
</evidence>
<dbReference type="InterPro" id="IPR027417">
    <property type="entry name" value="P-loop_NTPase"/>
</dbReference>
<dbReference type="GO" id="GO:0016887">
    <property type="term" value="F:ATP hydrolysis activity"/>
    <property type="evidence" value="ECO:0007669"/>
    <property type="project" value="InterPro"/>
</dbReference>
<dbReference type="GO" id="GO:0015807">
    <property type="term" value="P:L-amino acid transport"/>
    <property type="evidence" value="ECO:0007669"/>
    <property type="project" value="TreeGrafter"/>
</dbReference>
<feature type="domain" description="ABC transporter" evidence="4">
    <location>
        <begin position="3"/>
        <end position="88"/>
    </location>
</feature>
<dbReference type="EMBL" id="UINC01058809">
    <property type="protein sequence ID" value="SVB81496.1"/>
    <property type="molecule type" value="Genomic_DNA"/>
</dbReference>
<dbReference type="SUPFAM" id="SSF52540">
    <property type="entry name" value="P-loop containing nucleoside triphosphate hydrolases"/>
    <property type="match status" value="1"/>
</dbReference>
<keyword evidence="2" id="KW-0813">Transport</keyword>
<name>A0A382H2F4_9ZZZZ</name>
<evidence type="ECO:0000256" key="3">
    <source>
        <dbReference type="ARBA" id="ARBA00022970"/>
    </source>
</evidence>
<proteinExistence type="inferred from homology"/>
<keyword evidence="3" id="KW-0029">Amino-acid transport</keyword>
<gene>
    <name evidence="5" type="ORF">METZ01_LOCUS234350</name>
</gene>
<dbReference type="PANTHER" id="PTHR43820:SF4">
    <property type="entry name" value="HIGH-AFFINITY BRANCHED-CHAIN AMINO ACID TRANSPORT ATP-BINDING PROTEIN LIVF"/>
    <property type="match status" value="1"/>
</dbReference>
<accession>A0A382H2F4</accession>
<evidence type="ECO:0000256" key="2">
    <source>
        <dbReference type="ARBA" id="ARBA00022448"/>
    </source>
</evidence>
<dbReference type="AlphaFoldDB" id="A0A382H2F4"/>
<organism evidence="5">
    <name type="scientific">marine metagenome</name>
    <dbReference type="NCBI Taxonomy" id="408172"/>
    <lineage>
        <taxon>unclassified sequences</taxon>
        <taxon>metagenomes</taxon>
        <taxon>ecological metagenomes</taxon>
    </lineage>
</organism>
<dbReference type="Pfam" id="PF00005">
    <property type="entry name" value="ABC_tran"/>
    <property type="match status" value="1"/>
</dbReference>
<protein>
    <recommendedName>
        <fullName evidence="4">ABC transporter domain-containing protein</fullName>
    </recommendedName>
</protein>
<reference evidence="5" key="1">
    <citation type="submission" date="2018-05" db="EMBL/GenBank/DDBJ databases">
        <authorList>
            <person name="Lanie J.A."/>
            <person name="Ng W.-L."/>
            <person name="Kazmierczak K.M."/>
            <person name="Andrzejewski T.M."/>
            <person name="Davidsen T.M."/>
            <person name="Wayne K.J."/>
            <person name="Tettelin H."/>
            <person name="Glass J.I."/>
            <person name="Rusch D."/>
            <person name="Podicherti R."/>
            <person name="Tsui H.-C.T."/>
            <person name="Winkler M.E."/>
        </authorList>
    </citation>
    <scope>NUCLEOTIDE SEQUENCE</scope>
</reference>
<evidence type="ECO:0000313" key="5">
    <source>
        <dbReference type="EMBL" id="SVB81496.1"/>
    </source>
</evidence>
<dbReference type="GO" id="GO:0005524">
    <property type="term" value="F:ATP binding"/>
    <property type="evidence" value="ECO:0007669"/>
    <property type="project" value="InterPro"/>
</dbReference>
<dbReference type="PANTHER" id="PTHR43820">
    <property type="entry name" value="HIGH-AFFINITY BRANCHED-CHAIN AMINO ACID TRANSPORT ATP-BINDING PROTEIN LIVF"/>
    <property type="match status" value="1"/>
</dbReference>
<comment type="similarity">
    <text evidence="1">Belongs to the ABC transporter superfamily.</text>
</comment>
<dbReference type="InterPro" id="IPR052156">
    <property type="entry name" value="BCAA_Transport_ATP-bd_LivF"/>
</dbReference>
<dbReference type="Gene3D" id="3.40.50.300">
    <property type="entry name" value="P-loop containing nucleotide triphosphate hydrolases"/>
    <property type="match status" value="1"/>
</dbReference>
<dbReference type="InterPro" id="IPR003439">
    <property type="entry name" value="ABC_transporter-like_ATP-bd"/>
</dbReference>
<evidence type="ECO:0000256" key="1">
    <source>
        <dbReference type="ARBA" id="ARBA00005417"/>
    </source>
</evidence>